<dbReference type="Proteomes" id="UP000824259">
    <property type="component" value="Unassembled WGS sequence"/>
</dbReference>
<dbReference type="AlphaFoldDB" id="A0A9D2RJK3"/>
<protein>
    <submittedName>
        <fullName evidence="2">Retropepsin-like domain-containing protein</fullName>
    </submittedName>
</protein>
<dbReference type="Pfam" id="PF13650">
    <property type="entry name" value="Asp_protease_2"/>
    <property type="match status" value="1"/>
</dbReference>
<dbReference type="CDD" id="cd05483">
    <property type="entry name" value="retropepsin_like_bacteria"/>
    <property type="match status" value="1"/>
</dbReference>
<evidence type="ECO:0000256" key="1">
    <source>
        <dbReference type="SAM" id="SignalP"/>
    </source>
</evidence>
<proteinExistence type="predicted"/>
<reference evidence="2" key="1">
    <citation type="journal article" date="2021" name="PeerJ">
        <title>Extensive microbial diversity within the chicken gut microbiome revealed by metagenomics and culture.</title>
        <authorList>
            <person name="Gilroy R."/>
            <person name="Ravi A."/>
            <person name="Getino M."/>
            <person name="Pursley I."/>
            <person name="Horton D.L."/>
            <person name="Alikhan N.F."/>
            <person name="Baker D."/>
            <person name="Gharbi K."/>
            <person name="Hall N."/>
            <person name="Watson M."/>
            <person name="Adriaenssens E.M."/>
            <person name="Foster-Nyarko E."/>
            <person name="Jarju S."/>
            <person name="Secka A."/>
            <person name="Antonio M."/>
            <person name="Oren A."/>
            <person name="Chaudhuri R.R."/>
            <person name="La Ragione R."/>
            <person name="Hildebrand F."/>
            <person name="Pallen M.J."/>
        </authorList>
    </citation>
    <scope>NUCLEOTIDE SEQUENCE</scope>
    <source>
        <strain evidence="2">CHK169-11906</strain>
    </source>
</reference>
<feature type="signal peptide" evidence="1">
    <location>
        <begin position="1"/>
        <end position="23"/>
    </location>
</feature>
<dbReference type="Gene3D" id="2.40.70.10">
    <property type="entry name" value="Acid Proteases"/>
    <property type="match status" value="2"/>
</dbReference>
<evidence type="ECO:0000313" key="2">
    <source>
        <dbReference type="EMBL" id="HJA99378.1"/>
    </source>
</evidence>
<name>A0A9D2RJK3_9BACT</name>
<dbReference type="InterPro" id="IPR034122">
    <property type="entry name" value="Retropepsin-like_bacterial"/>
</dbReference>
<dbReference type="InterPro" id="IPR021109">
    <property type="entry name" value="Peptidase_aspartic_dom_sf"/>
</dbReference>
<reference evidence="2" key="2">
    <citation type="submission" date="2021-04" db="EMBL/GenBank/DDBJ databases">
        <authorList>
            <person name="Gilroy R."/>
        </authorList>
    </citation>
    <scope>NUCLEOTIDE SEQUENCE</scope>
    <source>
        <strain evidence="2">CHK169-11906</strain>
    </source>
</reference>
<keyword evidence="1" id="KW-0732">Signal</keyword>
<dbReference type="EMBL" id="DWYR01000024">
    <property type="protein sequence ID" value="HJA99378.1"/>
    <property type="molecule type" value="Genomic_DNA"/>
</dbReference>
<dbReference type="SUPFAM" id="SSF50630">
    <property type="entry name" value="Acid proteases"/>
    <property type="match status" value="1"/>
</dbReference>
<organism evidence="2 3">
    <name type="scientific">Candidatus Alistipes avicola</name>
    <dbReference type="NCBI Taxonomy" id="2838432"/>
    <lineage>
        <taxon>Bacteria</taxon>
        <taxon>Pseudomonadati</taxon>
        <taxon>Bacteroidota</taxon>
        <taxon>Bacteroidia</taxon>
        <taxon>Bacteroidales</taxon>
        <taxon>Rikenellaceae</taxon>
        <taxon>Alistipes</taxon>
    </lineage>
</organism>
<comment type="caution">
    <text evidence="2">The sequence shown here is derived from an EMBL/GenBank/DDBJ whole genome shotgun (WGS) entry which is preliminary data.</text>
</comment>
<feature type="chain" id="PRO_5039043434" evidence="1">
    <location>
        <begin position="24"/>
        <end position="429"/>
    </location>
</feature>
<gene>
    <name evidence="2" type="ORF">H9779_07275</name>
</gene>
<accession>A0A9D2RJK3</accession>
<sequence length="429" mass="47119">MIHKHLKSLLLSLLILCSTSAYSQTQADIELGTLVNNGDLFQLKAQYPALKDAVSIDMLRLIAEAQLGVGFNRLEEADKALEQLLQHHSEEIGPQTAISMDALRAMNLLNMGHYRQATEAAGQLVEALKESVPFESLYSFVFIQRVGEAFAQLPAPYLTRPSHEVRVPMRIGAVGRGHHLYIPVEVNGVTRDYIFDTGCSFGNFVSEKYAEEVGLKIVADSIPVSGMTVGLVKLATADSMRIGGITYHNPIFMVAPPDPQVDSLFAFDGVLGYHFIRDAREIIIDNESQEFIFPAEISAKESNMYLESNTPHVRIQYQGVPFDITFDTGNVKTDLGAAFLAMFPDAISGLSEQSSQRGGFGGISKTTTVTLPEFNCTLAGVPVTLHDTEVIIPDSDNQSQLFHGALGADFVLSFKRFTINYQNMFVEGE</sequence>
<evidence type="ECO:0000313" key="3">
    <source>
        <dbReference type="Proteomes" id="UP000824259"/>
    </source>
</evidence>